<feature type="region of interest" description="Disordered" evidence="2">
    <location>
        <begin position="347"/>
        <end position="398"/>
    </location>
</feature>
<name>A0AAV2RAL1_MEGNR</name>
<keyword evidence="1" id="KW-0597">Phosphoprotein</keyword>
<comment type="caution">
    <text evidence="4">The sequence shown here is derived from an EMBL/GenBank/DDBJ whole genome shotgun (WGS) entry which is preliminary data.</text>
</comment>
<accession>A0AAV2RAL1</accession>
<proteinExistence type="predicted"/>
<evidence type="ECO:0000313" key="4">
    <source>
        <dbReference type="EMBL" id="CAL4122158.1"/>
    </source>
</evidence>
<protein>
    <recommendedName>
        <fullName evidence="3">CABIT domain-containing protein</fullName>
    </recommendedName>
</protein>
<organism evidence="4 5">
    <name type="scientific">Meganyctiphanes norvegica</name>
    <name type="common">Northern krill</name>
    <name type="synonym">Thysanopoda norvegica</name>
    <dbReference type="NCBI Taxonomy" id="48144"/>
    <lineage>
        <taxon>Eukaryota</taxon>
        <taxon>Metazoa</taxon>
        <taxon>Ecdysozoa</taxon>
        <taxon>Arthropoda</taxon>
        <taxon>Crustacea</taxon>
        <taxon>Multicrustacea</taxon>
        <taxon>Malacostraca</taxon>
        <taxon>Eumalacostraca</taxon>
        <taxon>Eucarida</taxon>
        <taxon>Euphausiacea</taxon>
        <taxon>Euphausiidae</taxon>
        <taxon>Meganyctiphanes</taxon>
    </lineage>
</organism>
<dbReference type="EMBL" id="CAXKWB010019633">
    <property type="protein sequence ID" value="CAL4122158.1"/>
    <property type="molecule type" value="Genomic_DNA"/>
</dbReference>
<sequence>MSSSVSGGSSGNGRHRASRQHRGGGGGGGAQGRRQPPAALTPKQLLQEYTLPIAAHLLTPIQPSGVSLKRPLMLYENYTSTTVRAVSLCQGVDGSSQPLGPAILIPDTYAGWFSLVSPEGQTAPYFDSIQEVAESQTAFFLTRYDVPGYIRTDEDNGSASYNKTVVESGNVLKLMGVFEDFNSKKSSDQNKSDVANKYAQCLNYKNEVVFIPFISSGRFYSTASRTSINPDHVYLLAHILKTHKLPVVVKLVCGYIPNVPCSFTGLLKLERTEKEDTILACTMNYEAHATMFEIDVSANAVLAPVADPSLPKLPIFLKTLSYCQDEADAWRRHVKIKNYVAEKSPRSLSRSMSEKIRESTSSKSRNLSVFSNPITPRSRDKSKDRKSASLDKGRRLLRDRSVENKAHVDVTNETFSYKSYINKDKTEDKGLEIEKPRLTKQNTYVPDSKKSKDKVKDKKVPSERPKYERNSSNNSIDYSRVVDSLSVGQESHEGESGGESLYAEISQFALQNQQKNIIGGSLISLQNTPKNISDKINNKSNTYITYESSRSVIQDMNVSNSKIESDYSSKKNSAIYISKDEGLRKTSVVPIVNDTNPEWNCDNEWPSDDEDTSNFVEILGKKILINKSTNNSMSLVEPQKIYIPATDYDTQEMLNGDVSRVDQFYNEESYIPIDNPVKCVLKVENEKNELDQIEKNIKDISISPLSYINKANRDLYVVRIEI</sequence>
<dbReference type="Pfam" id="PF12736">
    <property type="entry name" value="CABIT"/>
    <property type="match status" value="1"/>
</dbReference>
<feature type="domain" description="CABIT" evidence="3">
    <location>
        <begin position="81"/>
        <end position="292"/>
    </location>
</feature>
<feature type="compositionally biased region" description="Basic and acidic residues" evidence="2">
    <location>
        <begin position="377"/>
        <end position="398"/>
    </location>
</feature>
<reference evidence="4 5" key="1">
    <citation type="submission" date="2024-05" db="EMBL/GenBank/DDBJ databases">
        <authorList>
            <person name="Wallberg A."/>
        </authorList>
    </citation>
    <scope>NUCLEOTIDE SEQUENCE [LARGE SCALE GENOMIC DNA]</scope>
</reference>
<feature type="compositionally biased region" description="Basic and acidic residues" evidence="2">
    <location>
        <begin position="447"/>
        <end position="469"/>
    </location>
</feature>
<evidence type="ECO:0000256" key="1">
    <source>
        <dbReference type="ARBA" id="ARBA00022553"/>
    </source>
</evidence>
<evidence type="ECO:0000259" key="3">
    <source>
        <dbReference type="Pfam" id="PF12736"/>
    </source>
</evidence>
<dbReference type="PANTHER" id="PTHR14454:SF11">
    <property type="entry name" value="SERRANO, ISOFORM F"/>
    <property type="match status" value="1"/>
</dbReference>
<dbReference type="AlphaFoldDB" id="A0AAV2RAL1"/>
<dbReference type="InterPro" id="IPR052281">
    <property type="entry name" value="GAREM"/>
</dbReference>
<feature type="region of interest" description="Disordered" evidence="2">
    <location>
        <begin position="432"/>
        <end position="480"/>
    </location>
</feature>
<keyword evidence="5" id="KW-1185">Reference proteome</keyword>
<dbReference type="InterPro" id="IPR025946">
    <property type="entry name" value="CABIT_dom"/>
</dbReference>
<evidence type="ECO:0000313" key="5">
    <source>
        <dbReference type="Proteomes" id="UP001497623"/>
    </source>
</evidence>
<evidence type="ECO:0000256" key="2">
    <source>
        <dbReference type="SAM" id="MobiDB-lite"/>
    </source>
</evidence>
<dbReference type="PANTHER" id="PTHR14454">
    <property type="entry name" value="GRB2-ASSOCIATED AND REGULATOR OF MAPK PROTEIN FAMILY MEMBER"/>
    <property type="match status" value="1"/>
</dbReference>
<feature type="region of interest" description="Disordered" evidence="2">
    <location>
        <begin position="1"/>
        <end position="37"/>
    </location>
</feature>
<feature type="compositionally biased region" description="Polar residues" evidence="2">
    <location>
        <begin position="361"/>
        <end position="375"/>
    </location>
</feature>
<dbReference type="Proteomes" id="UP001497623">
    <property type="component" value="Unassembled WGS sequence"/>
</dbReference>
<gene>
    <name evidence="4" type="ORF">MNOR_LOCUS22880</name>
</gene>
<feature type="compositionally biased region" description="Basic residues" evidence="2">
    <location>
        <begin position="13"/>
        <end position="22"/>
    </location>
</feature>